<keyword evidence="3" id="KW-1185">Reference proteome</keyword>
<dbReference type="InterPro" id="IPR000182">
    <property type="entry name" value="GNAT_dom"/>
</dbReference>
<comment type="caution">
    <text evidence="2">The sequence shown here is derived from an EMBL/GenBank/DDBJ whole genome shotgun (WGS) entry which is preliminary data.</text>
</comment>
<dbReference type="Gene3D" id="3.40.630.30">
    <property type="match status" value="1"/>
</dbReference>
<evidence type="ECO:0000313" key="2">
    <source>
        <dbReference type="EMBL" id="MBB5515199.1"/>
    </source>
</evidence>
<reference evidence="2 3" key="1">
    <citation type="submission" date="2020-08" db="EMBL/GenBank/DDBJ databases">
        <title>Genomic Encyclopedia of Type Strains, Phase IV (KMG-IV): sequencing the most valuable type-strain genomes for metagenomic binning, comparative biology and taxonomic classification.</title>
        <authorList>
            <person name="Goeker M."/>
        </authorList>
    </citation>
    <scope>NUCLEOTIDE SEQUENCE [LARGE SCALE GENOMIC DNA]</scope>
    <source>
        <strain evidence="2 3">DSM 103377</strain>
    </source>
</reference>
<dbReference type="EMBL" id="JACIJS010000003">
    <property type="protein sequence ID" value="MBB5515199.1"/>
    <property type="molecule type" value="Genomic_DNA"/>
</dbReference>
<dbReference type="InterPro" id="IPR016181">
    <property type="entry name" value="Acyl_CoA_acyltransferase"/>
</dbReference>
<dbReference type="Proteomes" id="UP000553766">
    <property type="component" value="Unassembled WGS sequence"/>
</dbReference>
<keyword evidence="2" id="KW-0808">Transferase</keyword>
<feature type="domain" description="N-acetyltransferase" evidence="1">
    <location>
        <begin position="28"/>
        <end position="167"/>
    </location>
</feature>
<dbReference type="GO" id="GO:0016747">
    <property type="term" value="F:acyltransferase activity, transferring groups other than amino-acyl groups"/>
    <property type="evidence" value="ECO:0007669"/>
    <property type="project" value="InterPro"/>
</dbReference>
<gene>
    <name evidence="2" type="ORF">FHS89_001209</name>
</gene>
<organism evidence="2 3">
    <name type="scientific">Rubricella aquisinus</name>
    <dbReference type="NCBI Taxonomy" id="2028108"/>
    <lineage>
        <taxon>Bacteria</taxon>
        <taxon>Pseudomonadati</taxon>
        <taxon>Pseudomonadota</taxon>
        <taxon>Alphaproteobacteria</taxon>
        <taxon>Rhodobacterales</taxon>
        <taxon>Paracoccaceae</taxon>
        <taxon>Rubricella</taxon>
    </lineage>
</organism>
<sequence>MTREVEYVVTDLEMRTRPAERLALPDDTRIGEVGADQFLRLYRTVGGPYEWTDWLARPAAEAEAHYAHPDRPIYVLMRDGRELGFCVLDFVYDDGADLAYFGMMPDAVGQGLGKPFLNWAIHQLWDRATAPLVTVNTCTLDHPSALPLYQKMGFVPVGTDTRRRMIA</sequence>
<accession>A0A840WJD5</accession>
<dbReference type="CDD" id="cd04301">
    <property type="entry name" value="NAT_SF"/>
    <property type="match status" value="1"/>
</dbReference>
<dbReference type="RefSeq" id="WP_184009548.1">
    <property type="nucleotide sequence ID" value="NZ_JACIJS010000003.1"/>
</dbReference>
<dbReference type="SUPFAM" id="SSF55729">
    <property type="entry name" value="Acyl-CoA N-acyltransferases (Nat)"/>
    <property type="match status" value="1"/>
</dbReference>
<proteinExistence type="predicted"/>
<dbReference type="PROSITE" id="PS51186">
    <property type="entry name" value="GNAT"/>
    <property type="match status" value="1"/>
</dbReference>
<dbReference type="AlphaFoldDB" id="A0A840WJD5"/>
<dbReference type="Pfam" id="PF00583">
    <property type="entry name" value="Acetyltransf_1"/>
    <property type="match status" value="1"/>
</dbReference>
<name>A0A840WJD5_9RHOB</name>
<evidence type="ECO:0000259" key="1">
    <source>
        <dbReference type="PROSITE" id="PS51186"/>
    </source>
</evidence>
<protein>
    <submittedName>
        <fullName evidence="2">GNAT superfamily N-acetyltransferase</fullName>
    </submittedName>
</protein>
<evidence type="ECO:0000313" key="3">
    <source>
        <dbReference type="Proteomes" id="UP000553766"/>
    </source>
</evidence>